<dbReference type="Pfam" id="PF02518">
    <property type="entry name" value="HATPase_c"/>
    <property type="match status" value="1"/>
</dbReference>
<dbReference type="PRINTS" id="PR00344">
    <property type="entry name" value="BCTRLSENSOR"/>
</dbReference>
<name>A0A6M5YJS2_9BACT</name>
<dbReference type="AlphaFoldDB" id="A0A6M5YJS2"/>
<protein>
    <recommendedName>
        <fullName evidence="2">histidine kinase</fullName>
        <ecNumber evidence="2">2.7.13.3</ecNumber>
    </recommendedName>
</protein>
<dbReference type="RefSeq" id="WP_171469940.1">
    <property type="nucleotide sequence ID" value="NZ_CP053452.2"/>
</dbReference>
<dbReference type="SMART" id="SM00387">
    <property type="entry name" value="HATPase_c"/>
    <property type="match status" value="1"/>
</dbReference>
<dbReference type="InterPro" id="IPR005467">
    <property type="entry name" value="His_kinase_dom"/>
</dbReference>
<dbReference type="InterPro" id="IPR036890">
    <property type="entry name" value="HATPase_C_sf"/>
</dbReference>
<dbReference type="EC" id="2.7.13.3" evidence="2"/>
<reference evidence="5" key="1">
    <citation type="submission" date="2020-05" db="EMBL/GenBank/DDBJ databases">
        <title>Frigoriglobus tundricola gen. nov., sp. nov., a psychrotolerant cellulolytic planctomycete of the family Gemmataceae with two divergent copies of 16S rRNA gene.</title>
        <authorList>
            <person name="Kulichevskaya I.S."/>
            <person name="Ivanova A.A."/>
            <person name="Naumoff D.G."/>
            <person name="Beletsky A.V."/>
            <person name="Rijpstra W.I.C."/>
            <person name="Sinninghe Damste J.S."/>
            <person name="Mardanov A.V."/>
            <person name="Ravin N.V."/>
            <person name="Dedysh S.N."/>
        </authorList>
    </citation>
    <scope>NUCLEOTIDE SEQUENCE [LARGE SCALE GENOMIC DNA]</scope>
    <source>
        <strain evidence="5">PL17</strain>
    </source>
</reference>
<dbReference type="SUPFAM" id="SSF55874">
    <property type="entry name" value="ATPase domain of HSP90 chaperone/DNA topoisomerase II/histidine kinase"/>
    <property type="match status" value="1"/>
</dbReference>
<proteinExistence type="predicted"/>
<evidence type="ECO:0000256" key="1">
    <source>
        <dbReference type="ARBA" id="ARBA00000085"/>
    </source>
</evidence>
<dbReference type="Proteomes" id="UP000503447">
    <property type="component" value="Chromosome"/>
</dbReference>
<dbReference type="PROSITE" id="PS50109">
    <property type="entry name" value="HIS_KIN"/>
    <property type="match status" value="1"/>
</dbReference>
<evidence type="ECO:0000256" key="2">
    <source>
        <dbReference type="ARBA" id="ARBA00012438"/>
    </source>
</evidence>
<gene>
    <name evidence="4" type="ORF">FTUN_1325</name>
</gene>
<organism evidence="4 5">
    <name type="scientific">Frigoriglobus tundricola</name>
    <dbReference type="NCBI Taxonomy" id="2774151"/>
    <lineage>
        <taxon>Bacteria</taxon>
        <taxon>Pseudomonadati</taxon>
        <taxon>Planctomycetota</taxon>
        <taxon>Planctomycetia</taxon>
        <taxon>Gemmatales</taxon>
        <taxon>Gemmataceae</taxon>
        <taxon>Frigoriglobus</taxon>
    </lineage>
</organism>
<feature type="domain" description="Histidine kinase" evidence="3">
    <location>
        <begin position="168"/>
        <end position="393"/>
    </location>
</feature>
<evidence type="ECO:0000259" key="3">
    <source>
        <dbReference type="PROSITE" id="PS50109"/>
    </source>
</evidence>
<dbReference type="GO" id="GO:0004673">
    <property type="term" value="F:protein histidine kinase activity"/>
    <property type="evidence" value="ECO:0007669"/>
    <property type="project" value="UniProtKB-EC"/>
</dbReference>
<dbReference type="PANTHER" id="PTHR43065">
    <property type="entry name" value="SENSOR HISTIDINE KINASE"/>
    <property type="match status" value="1"/>
</dbReference>
<comment type="catalytic activity">
    <reaction evidence="1">
        <text>ATP + protein L-histidine = ADP + protein N-phospho-L-histidine.</text>
        <dbReference type="EC" id="2.7.13.3"/>
    </reaction>
</comment>
<sequence>MSSPGTLSAALAFLPNWWQETTDLAAFDELLAGWGRACGWRACGFVWTGENGTVVKTVQGGSHVDAPAPLEVPDALRRLKSGEATTLYSIPNTAGRVFAAVHPSGRPVGVLWAEKPAGQPWVDAERAYLALTAKTIERAPAVAAVVGPVIDPDRLYQRLGDTAVIAGRMAHDFDNLLQGIIGFSDLTLPLVAPGSQAASFVAEIGKVGQRGITFTQQLHHLSRSGQVKPNPASVPLAVTKEEARLKATAPPGVRVEKEFAPGLPSVAVEAGPLQIVLGHLLENAVEACPQGGVVRVAARPVELSDADARAYLGRVGVGGHLQITVSDTGPGIKPEVRRRLFVEPFYTTKVRHRGLGLATAYRVLCAHRGGIQIEPVPPPGTGTQVRVVLPLAAARPPAVANGSVAATAVGG</sequence>
<dbReference type="InterPro" id="IPR004358">
    <property type="entry name" value="Sig_transdc_His_kin-like_C"/>
</dbReference>
<dbReference type="PANTHER" id="PTHR43065:SF42">
    <property type="entry name" value="TWO-COMPONENT SENSOR PPRA"/>
    <property type="match status" value="1"/>
</dbReference>
<dbReference type="Gene3D" id="3.30.565.10">
    <property type="entry name" value="Histidine kinase-like ATPase, C-terminal domain"/>
    <property type="match status" value="1"/>
</dbReference>
<dbReference type="InterPro" id="IPR003594">
    <property type="entry name" value="HATPase_dom"/>
</dbReference>
<keyword evidence="5" id="KW-1185">Reference proteome</keyword>
<dbReference type="KEGG" id="ftj:FTUN_1325"/>
<dbReference type="EMBL" id="CP053452">
    <property type="protein sequence ID" value="QJW93814.1"/>
    <property type="molecule type" value="Genomic_DNA"/>
</dbReference>
<accession>A0A6M5YJS2</accession>
<evidence type="ECO:0000313" key="5">
    <source>
        <dbReference type="Proteomes" id="UP000503447"/>
    </source>
</evidence>
<evidence type="ECO:0000313" key="4">
    <source>
        <dbReference type="EMBL" id="QJW93814.1"/>
    </source>
</evidence>